<dbReference type="Gene3D" id="1.10.3230.30">
    <property type="entry name" value="Phage gp6-like head-tail connector protein"/>
    <property type="match status" value="1"/>
</dbReference>
<evidence type="ECO:0000313" key="1">
    <source>
        <dbReference type="EMBL" id="NGN45176.1"/>
    </source>
</evidence>
<dbReference type="Proteomes" id="UP000481252">
    <property type="component" value="Unassembled WGS sequence"/>
</dbReference>
<dbReference type="InterPro" id="IPR021146">
    <property type="entry name" value="Phage_gp6-like_head-tail"/>
</dbReference>
<proteinExistence type="predicted"/>
<gene>
    <name evidence="1" type="ORF">G6N74_29420</name>
</gene>
<keyword evidence="2" id="KW-1185">Reference proteome</keyword>
<dbReference type="CDD" id="cd08054">
    <property type="entry name" value="gp6"/>
    <property type="match status" value="1"/>
</dbReference>
<dbReference type="NCBIfam" id="TIGR01560">
    <property type="entry name" value="put_DNA_pack"/>
    <property type="match status" value="1"/>
</dbReference>
<dbReference type="NCBIfam" id="TIGR02215">
    <property type="entry name" value="phage_chp_gp8"/>
    <property type="match status" value="1"/>
</dbReference>
<dbReference type="InterPro" id="IPR006450">
    <property type="entry name" value="Phage_HK97_gp6-like"/>
</dbReference>
<evidence type="ECO:0000313" key="2">
    <source>
        <dbReference type="Proteomes" id="UP000481252"/>
    </source>
</evidence>
<dbReference type="EMBL" id="JAAKZG010000028">
    <property type="protein sequence ID" value="NGN45176.1"/>
    <property type="molecule type" value="Genomic_DNA"/>
</dbReference>
<organism evidence="1 2">
    <name type="scientific">Mesorhizobium zhangyense</name>
    <dbReference type="NCBI Taxonomy" id="1776730"/>
    <lineage>
        <taxon>Bacteria</taxon>
        <taxon>Pseudomonadati</taxon>
        <taxon>Pseudomonadota</taxon>
        <taxon>Alphaproteobacteria</taxon>
        <taxon>Hyphomicrobiales</taxon>
        <taxon>Phyllobacteriaceae</taxon>
        <taxon>Mesorhizobium</taxon>
    </lineage>
</organism>
<dbReference type="AlphaFoldDB" id="A0A7C9RC29"/>
<name>A0A7C9RC29_9HYPH</name>
<reference evidence="1 2" key="1">
    <citation type="submission" date="2020-02" db="EMBL/GenBank/DDBJ databases">
        <title>Genome sequence of the type strain CGMCC 1.15528 of Mesorhizobium zhangyense.</title>
        <authorList>
            <person name="Gao J."/>
            <person name="Sun J."/>
        </authorList>
    </citation>
    <scope>NUCLEOTIDE SEQUENCE [LARGE SCALE GENOMIC DNA]</scope>
    <source>
        <strain evidence="1 2">CGMCC 1.15528</strain>
    </source>
</reference>
<protein>
    <recommendedName>
        <fullName evidence="3">Phage gp6-like head-tail connector protein</fullName>
    </recommendedName>
</protein>
<dbReference type="Pfam" id="PF05135">
    <property type="entry name" value="Phage_connect_1"/>
    <property type="match status" value="1"/>
</dbReference>
<dbReference type="InterPro" id="IPR011738">
    <property type="entry name" value="Phage_CHP"/>
</dbReference>
<comment type="caution">
    <text evidence="1">The sequence shown here is derived from an EMBL/GenBank/DDBJ whole genome shotgun (WGS) entry which is preliminary data.</text>
</comment>
<accession>A0A7C9RC29</accession>
<evidence type="ECO:0008006" key="3">
    <source>
        <dbReference type="Google" id="ProtNLM"/>
    </source>
</evidence>
<sequence>MWYPPKVTTAPSAEPISLAEAKRHLNLFHDDDDVLIGGIIAAARDHVEKYCGARFASQVIEAKATCWADMARLPVTPVTDADIEYVDTAGVVTALPDTVFELRGDGLVLKYGQSWPATQPGSLITLTAVAGFTNCPPAVKHAMLLRIEDLYENRGSVDDADWSAFDSLLSNYRFYT</sequence>